<dbReference type="Proteomes" id="UP000275267">
    <property type="component" value="Unassembled WGS sequence"/>
</dbReference>
<comment type="caution">
    <text evidence="1">The sequence shown here is derived from an EMBL/GenBank/DDBJ whole genome shotgun (WGS) entry which is preliminary data.</text>
</comment>
<proteinExistence type="predicted"/>
<keyword evidence="2" id="KW-1185">Reference proteome</keyword>
<accession>A0A3L6T532</accession>
<sequence>MQQIKNMLEEKDVIQKELEDFKTTAQAIVEMVEFPAEGDAGELSLLEKPRATPQKVASYISEATRMYIAQALALVKPYWPKAKLQSLTEGMAVNCSVEQFTKFREEVEPLADKIAESLEQDG</sequence>
<dbReference type="EMBL" id="PQIB02000003">
    <property type="protein sequence ID" value="RLN31031.1"/>
    <property type="molecule type" value="Genomic_DNA"/>
</dbReference>
<dbReference type="AlphaFoldDB" id="A0A3L6T532"/>
<evidence type="ECO:0000313" key="2">
    <source>
        <dbReference type="Proteomes" id="UP000275267"/>
    </source>
</evidence>
<reference evidence="2" key="1">
    <citation type="journal article" date="2019" name="Nat. Commun.">
        <title>The genome of broomcorn millet.</title>
        <authorList>
            <person name="Zou C."/>
            <person name="Miki D."/>
            <person name="Li D."/>
            <person name="Tang Q."/>
            <person name="Xiao L."/>
            <person name="Rajput S."/>
            <person name="Deng P."/>
            <person name="Jia W."/>
            <person name="Huang R."/>
            <person name="Zhang M."/>
            <person name="Sun Y."/>
            <person name="Hu J."/>
            <person name="Fu X."/>
            <person name="Schnable P.S."/>
            <person name="Li F."/>
            <person name="Zhang H."/>
            <person name="Feng B."/>
            <person name="Zhu X."/>
            <person name="Liu R."/>
            <person name="Schnable J.C."/>
            <person name="Zhu J.-K."/>
            <person name="Zhang H."/>
        </authorList>
    </citation>
    <scope>NUCLEOTIDE SEQUENCE [LARGE SCALE GENOMIC DNA]</scope>
</reference>
<name>A0A3L6T532_PANMI</name>
<organism evidence="1 2">
    <name type="scientific">Panicum miliaceum</name>
    <name type="common">Proso millet</name>
    <name type="synonym">Broomcorn millet</name>
    <dbReference type="NCBI Taxonomy" id="4540"/>
    <lineage>
        <taxon>Eukaryota</taxon>
        <taxon>Viridiplantae</taxon>
        <taxon>Streptophyta</taxon>
        <taxon>Embryophyta</taxon>
        <taxon>Tracheophyta</taxon>
        <taxon>Spermatophyta</taxon>
        <taxon>Magnoliopsida</taxon>
        <taxon>Liliopsida</taxon>
        <taxon>Poales</taxon>
        <taxon>Poaceae</taxon>
        <taxon>PACMAD clade</taxon>
        <taxon>Panicoideae</taxon>
        <taxon>Panicodae</taxon>
        <taxon>Paniceae</taxon>
        <taxon>Panicinae</taxon>
        <taxon>Panicum</taxon>
        <taxon>Panicum sect. Panicum</taxon>
    </lineage>
</organism>
<evidence type="ECO:0000313" key="1">
    <source>
        <dbReference type="EMBL" id="RLN31031.1"/>
    </source>
</evidence>
<protein>
    <submittedName>
        <fullName evidence="1">Uncharacterized protein</fullName>
    </submittedName>
</protein>
<gene>
    <name evidence="1" type="ORF">C2845_PM05G24360</name>
</gene>
<dbReference type="OrthoDB" id="720024at2759"/>